<dbReference type="RefSeq" id="WP_275228456.1">
    <property type="nucleotide sequence ID" value="NZ_JARESE010000036.1"/>
</dbReference>
<keyword evidence="2" id="KW-1185">Reference proteome</keyword>
<reference evidence="1 2" key="1">
    <citation type="submission" date="2023-03" db="EMBL/GenBank/DDBJ databases">
        <title>NovoSphingobium album sp. nov. isolated from polycyclic aromatic hydrocarbons- and heavy-metal polluted soil.</title>
        <authorList>
            <person name="Liu Z."/>
            <person name="Wang K."/>
        </authorList>
    </citation>
    <scope>NUCLEOTIDE SEQUENCE [LARGE SCALE GENOMIC DNA]</scope>
    <source>
        <strain evidence="1 2">H3SJ31-1</strain>
    </source>
</reference>
<protein>
    <submittedName>
        <fullName evidence="1">Uncharacterized protein</fullName>
    </submittedName>
</protein>
<comment type="caution">
    <text evidence="1">The sequence shown here is derived from an EMBL/GenBank/DDBJ whole genome shotgun (WGS) entry which is preliminary data.</text>
</comment>
<name>A0ABT5WQQ6_9SPHN</name>
<evidence type="ECO:0000313" key="1">
    <source>
        <dbReference type="EMBL" id="MDE8652373.1"/>
    </source>
</evidence>
<dbReference type="Proteomes" id="UP001216253">
    <property type="component" value="Unassembled WGS sequence"/>
</dbReference>
<gene>
    <name evidence="1" type="ORF">PYV00_11725</name>
</gene>
<evidence type="ECO:0000313" key="2">
    <source>
        <dbReference type="Proteomes" id="UP001216253"/>
    </source>
</evidence>
<organism evidence="1 2">
    <name type="scientific">Novosphingobium album</name>
    <name type="common">ex Liu et al. 2023</name>
    <dbReference type="NCBI Taxonomy" id="3031130"/>
    <lineage>
        <taxon>Bacteria</taxon>
        <taxon>Pseudomonadati</taxon>
        <taxon>Pseudomonadota</taxon>
        <taxon>Alphaproteobacteria</taxon>
        <taxon>Sphingomonadales</taxon>
        <taxon>Sphingomonadaceae</taxon>
        <taxon>Novosphingobium</taxon>
    </lineage>
</organism>
<proteinExistence type="predicted"/>
<accession>A0ABT5WQQ6</accession>
<dbReference type="EMBL" id="JARESE010000036">
    <property type="protein sequence ID" value="MDE8652373.1"/>
    <property type="molecule type" value="Genomic_DNA"/>
</dbReference>
<sequence length="53" mass="5225">MAALTEAIALLDDVGLAIAAAHVAAAMACVIRAQAEAARTGGGFQEEPGSKNT</sequence>